<geneLocation type="plasmid" evidence="1 2">
    <name>pSC2</name>
</geneLocation>
<gene>
    <name evidence="1" type="ORF">PPSC2_27095</name>
</gene>
<protein>
    <submittedName>
        <fullName evidence="1">Uncharacterized protein</fullName>
    </submittedName>
</protein>
<reference evidence="1 2" key="1">
    <citation type="journal article" date="2011" name="J. Bacteriol.">
        <title>Complete genome sequence of Paenibacillus polymyxa SC2, a strain of plant growth-promoting Rhizobacterium with broad-spectrum antimicrobial activity.</title>
        <authorList>
            <person name="Ma M."/>
            <person name="Wang C."/>
            <person name="Ding Y."/>
            <person name="Li L."/>
            <person name="Shen D."/>
            <person name="Jiang X."/>
            <person name="Guan D."/>
            <person name="Cao F."/>
            <person name="Chen H."/>
            <person name="Feng R."/>
            <person name="Wang X."/>
            <person name="Ge Y."/>
            <person name="Yao L."/>
            <person name="Bing X."/>
            <person name="Yang X."/>
            <person name="Li J."/>
            <person name="Du B."/>
        </authorList>
    </citation>
    <scope>NUCLEOTIDE SEQUENCE [LARGE SCALE GENOMIC DNA]</scope>
    <source>
        <strain evidence="1 2">SC2</strain>
        <plasmid evidence="2">pSC2</plasmid>
    </source>
</reference>
<name>E3EL47_PAEPS</name>
<dbReference type="Proteomes" id="UP000006868">
    <property type="component" value="Plasmid pSC2"/>
</dbReference>
<sequence>MDLKTLNVLRRLNRYASPIKEKRIQEEVLRDCREKRVGLTRDEIIGQGLNIYEKRGEKISTIIDEAIHEDLVRVYSFRENSREIMITPKGIESMMKIYTSDFSSDFVSFENELRNKTEELGELPLKRMLVASLYWRGKTVEEICQKFFKMSHYHKSILGYHEYLLQRYGHMSLEDKQIFHFQPMLFLPKKWMNEVVTLEIEGIDAPDQMILMKPYPNKRYVVAGCRFGKEKTSAGFYPIITDPNSFPEKLDVTLRWKVGEKLTVVHHLLIEFKTLAHDGNLFSSEQRISRSCNMDSFSLTTFMEQDEHLGRGRHQRYFTLFTLGNKHREYIIQEKVTLTNFPMHLHATFHADRHFQQWLEKKEIV</sequence>
<dbReference type="HOGENOM" id="CLU_758302_0_0_9"/>
<evidence type="ECO:0000313" key="2">
    <source>
        <dbReference type="Proteomes" id="UP000006868"/>
    </source>
</evidence>
<dbReference type="EMBL" id="CP002214">
    <property type="protein sequence ID" value="ADO59609.1"/>
    <property type="molecule type" value="Genomic_DNA"/>
</dbReference>
<dbReference type="OrthoDB" id="2991681at2"/>
<dbReference type="PATRIC" id="fig|886882.15.peg.5730"/>
<dbReference type="KEGG" id="ppm:PPSC2_27095"/>
<evidence type="ECO:0000313" key="1">
    <source>
        <dbReference type="EMBL" id="ADO59609.1"/>
    </source>
</evidence>
<accession>E3EL47</accession>
<keyword evidence="1" id="KW-0614">Plasmid</keyword>
<organism evidence="1 2">
    <name type="scientific">Paenibacillus polymyxa (strain SC2)</name>
    <name type="common">Bacillus polymyxa</name>
    <dbReference type="NCBI Taxonomy" id="886882"/>
    <lineage>
        <taxon>Bacteria</taxon>
        <taxon>Bacillati</taxon>
        <taxon>Bacillota</taxon>
        <taxon>Bacilli</taxon>
        <taxon>Bacillales</taxon>
        <taxon>Paenibacillaceae</taxon>
        <taxon>Paenibacillus</taxon>
    </lineage>
</organism>
<dbReference type="RefSeq" id="WP_013386023.1">
    <property type="nucleotide sequence ID" value="NC_014628.2"/>
</dbReference>
<dbReference type="AlphaFoldDB" id="E3EL47"/>
<proteinExistence type="predicted"/>